<dbReference type="GO" id="GO:0005524">
    <property type="term" value="F:ATP binding"/>
    <property type="evidence" value="ECO:0007669"/>
    <property type="project" value="UniProtKB-KW"/>
</dbReference>
<comment type="caution">
    <text evidence="10">The sequence shown here is derived from an EMBL/GenBank/DDBJ whole genome shotgun (WGS) entry which is preliminary data.</text>
</comment>
<dbReference type="OrthoDB" id="9804199at2"/>
<keyword evidence="7" id="KW-0029">Amino-acid transport</keyword>
<dbReference type="InterPro" id="IPR003439">
    <property type="entry name" value="ABC_transporter-like_ATP-bd"/>
</dbReference>
<keyword evidence="5 10" id="KW-0067">ATP-binding</keyword>
<dbReference type="InterPro" id="IPR045865">
    <property type="entry name" value="ACT-like_dom_sf"/>
</dbReference>
<feature type="domain" description="ABC transporter" evidence="9">
    <location>
        <begin position="4"/>
        <end position="241"/>
    </location>
</feature>
<keyword evidence="3" id="KW-1003">Cell membrane</keyword>
<evidence type="ECO:0000256" key="6">
    <source>
        <dbReference type="ARBA" id="ARBA00022967"/>
    </source>
</evidence>
<dbReference type="PROSITE" id="PS50893">
    <property type="entry name" value="ABC_TRANSPORTER_2"/>
    <property type="match status" value="1"/>
</dbReference>
<proteinExistence type="inferred from homology"/>
<dbReference type="EMBL" id="SLXT01000002">
    <property type="protein sequence ID" value="TCP68714.1"/>
    <property type="molecule type" value="Genomic_DNA"/>
</dbReference>
<dbReference type="GO" id="GO:0016887">
    <property type="term" value="F:ATP hydrolysis activity"/>
    <property type="evidence" value="ECO:0007669"/>
    <property type="project" value="InterPro"/>
</dbReference>
<dbReference type="SMART" id="SM00382">
    <property type="entry name" value="AAA"/>
    <property type="match status" value="1"/>
</dbReference>
<dbReference type="InterPro" id="IPR003593">
    <property type="entry name" value="AAA+_ATPase"/>
</dbReference>
<keyword evidence="2" id="KW-0813">Transport</keyword>
<dbReference type="SUPFAM" id="SSF55021">
    <property type="entry name" value="ACT-like"/>
    <property type="match status" value="1"/>
</dbReference>
<dbReference type="GO" id="GO:0006865">
    <property type="term" value="P:amino acid transport"/>
    <property type="evidence" value="ECO:0007669"/>
    <property type="project" value="UniProtKB-KW"/>
</dbReference>
<evidence type="ECO:0000256" key="1">
    <source>
        <dbReference type="ARBA" id="ARBA00005417"/>
    </source>
</evidence>
<keyword evidence="8" id="KW-0472">Membrane</keyword>
<dbReference type="Gene3D" id="3.30.70.260">
    <property type="match status" value="1"/>
</dbReference>
<dbReference type="InterPro" id="IPR018449">
    <property type="entry name" value="NIL_domain"/>
</dbReference>
<accession>A0A4R2RYV6</accession>
<evidence type="ECO:0000256" key="4">
    <source>
        <dbReference type="ARBA" id="ARBA00022741"/>
    </source>
</evidence>
<organism evidence="10 11">
    <name type="scientific">Heliophilum fasciatum</name>
    <dbReference type="NCBI Taxonomy" id="35700"/>
    <lineage>
        <taxon>Bacteria</taxon>
        <taxon>Bacillati</taxon>
        <taxon>Bacillota</taxon>
        <taxon>Clostridia</taxon>
        <taxon>Eubacteriales</taxon>
        <taxon>Heliobacteriaceae</taxon>
        <taxon>Heliophilum</taxon>
    </lineage>
</organism>
<dbReference type="Pfam" id="PF09383">
    <property type="entry name" value="NIL"/>
    <property type="match status" value="1"/>
</dbReference>
<evidence type="ECO:0000313" key="10">
    <source>
        <dbReference type="EMBL" id="TCP68714.1"/>
    </source>
</evidence>
<dbReference type="CDD" id="cd03258">
    <property type="entry name" value="ABC_MetN_methionine_transporter"/>
    <property type="match status" value="1"/>
</dbReference>
<dbReference type="GO" id="GO:0005886">
    <property type="term" value="C:plasma membrane"/>
    <property type="evidence" value="ECO:0007669"/>
    <property type="project" value="UniProtKB-ARBA"/>
</dbReference>
<evidence type="ECO:0000256" key="5">
    <source>
        <dbReference type="ARBA" id="ARBA00022840"/>
    </source>
</evidence>
<evidence type="ECO:0000256" key="8">
    <source>
        <dbReference type="ARBA" id="ARBA00023136"/>
    </source>
</evidence>
<gene>
    <name evidence="10" type="ORF">EDD73_102110</name>
</gene>
<dbReference type="PANTHER" id="PTHR43166">
    <property type="entry name" value="AMINO ACID IMPORT ATP-BINDING PROTEIN"/>
    <property type="match status" value="1"/>
</dbReference>
<dbReference type="RefSeq" id="WP_131917911.1">
    <property type="nucleotide sequence ID" value="NZ_JAOQNU010000002.1"/>
</dbReference>
<keyword evidence="11" id="KW-1185">Reference proteome</keyword>
<dbReference type="InterPro" id="IPR027417">
    <property type="entry name" value="P-loop_NTPase"/>
</dbReference>
<dbReference type="InterPro" id="IPR017871">
    <property type="entry name" value="ABC_transporter-like_CS"/>
</dbReference>
<keyword evidence="6" id="KW-1278">Translocase</keyword>
<dbReference type="SUPFAM" id="SSF52540">
    <property type="entry name" value="P-loop containing nucleoside triphosphate hydrolases"/>
    <property type="match status" value="1"/>
</dbReference>
<evidence type="ECO:0000256" key="2">
    <source>
        <dbReference type="ARBA" id="ARBA00022448"/>
    </source>
</evidence>
<keyword evidence="4" id="KW-0547">Nucleotide-binding</keyword>
<dbReference type="AlphaFoldDB" id="A0A4R2RYV6"/>
<evidence type="ECO:0000256" key="7">
    <source>
        <dbReference type="ARBA" id="ARBA00022970"/>
    </source>
</evidence>
<dbReference type="PANTHER" id="PTHR43166:SF30">
    <property type="entry name" value="METHIONINE IMPORT ATP-BINDING PROTEIN METN"/>
    <property type="match status" value="1"/>
</dbReference>
<dbReference type="Pfam" id="PF00005">
    <property type="entry name" value="ABC_tran"/>
    <property type="match status" value="1"/>
</dbReference>
<dbReference type="PROSITE" id="PS00211">
    <property type="entry name" value="ABC_TRANSPORTER_1"/>
    <property type="match status" value="1"/>
</dbReference>
<dbReference type="InterPro" id="IPR050086">
    <property type="entry name" value="MetN_ABC_transporter-like"/>
</dbReference>
<evidence type="ECO:0000313" key="11">
    <source>
        <dbReference type="Proteomes" id="UP000294813"/>
    </source>
</evidence>
<reference evidence="10 11" key="1">
    <citation type="submission" date="2019-03" db="EMBL/GenBank/DDBJ databases">
        <title>Genomic Encyclopedia of Type Strains, Phase IV (KMG-IV): sequencing the most valuable type-strain genomes for metagenomic binning, comparative biology and taxonomic classification.</title>
        <authorList>
            <person name="Goeker M."/>
        </authorList>
    </citation>
    <scope>NUCLEOTIDE SEQUENCE [LARGE SCALE GENOMIC DNA]</scope>
    <source>
        <strain evidence="10 11">DSM 11170</strain>
    </source>
</reference>
<protein>
    <submittedName>
        <fullName evidence="10">D-methionine transport system ATP-binding protein</fullName>
    </submittedName>
</protein>
<sequence>MIDIQDVSITFTVGDKPIEAVKNASIHVNQGEIFGIVGSSGAGKSTLLRAINLLQRPTAGRIVIDGVDVTFFEGQQLRELRMHMGMIFQQFNLIRSKTVFDNIAFAMKVAGASNDEITKRVRELLDIVGLQGKADAYPGQLSGGQKQRVGIARALANHPRVLLCDEPTSALDLETTNSILELLKAINRQMGITIVLITHEMDVVKKICDRVAVMSNGVVVENDTVLNVFAEPKHEFTRQLVNHSYDLDLPQRLLQEQSTPVWKIVYRGPAAEESVLTDTAHKFQVKLNILHGKIEYIGDQPLGVMLVTIKGIPADVSLAVDYIRSRVYHMEVAHE</sequence>
<dbReference type="Proteomes" id="UP000294813">
    <property type="component" value="Unassembled WGS sequence"/>
</dbReference>
<dbReference type="FunFam" id="3.40.50.300:FF:000056">
    <property type="entry name" value="Cell division ATP-binding protein FtsE"/>
    <property type="match status" value="1"/>
</dbReference>
<dbReference type="Gene3D" id="3.40.50.300">
    <property type="entry name" value="P-loop containing nucleotide triphosphate hydrolases"/>
    <property type="match status" value="1"/>
</dbReference>
<name>A0A4R2RYV6_9FIRM</name>
<dbReference type="SMART" id="SM00930">
    <property type="entry name" value="NIL"/>
    <property type="match status" value="1"/>
</dbReference>
<evidence type="ECO:0000259" key="9">
    <source>
        <dbReference type="PROSITE" id="PS50893"/>
    </source>
</evidence>
<comment type="similarity">
    <text evidence="1">Belongs to the ABC transporter superfamily.</text>
</comment>
<evidence type="ECO:0000256" key="3">
    <source>
        <dbReference type="ARBA" id="ARBA00022475"/>
    </source>
</evidence>
<dbReference type="InterPro" id="IPR041701">
    <property type="entry name" value="MetN_ABC"/>
</dbReference>